<sequence>AKIRPHQYKLVAEFTPVGLDPTDTTQWRQTELDLDLQEGAIVDACWIKPIHKRYQGQRFAHLLVTLSSPEAANKVIRAGLVLAGRHVSVRKNLAEPLRCSKCQRYGAGHLAKECPQERDTCGTCAHSHRTADCKIQEPQQYHCVNCNEKGHAAWDRECPVFLDHLGKLDARCPENCLQLFPTGDPDSWVP</sequence>
<dbReference type="HOGENOM" id="CLU_083074_0_0_1"/>
<accession>R7SHT8</accession>
<evidence type="ECO:0000313" key="2">
    <source>
        <dbReference type="EMBL" id="EJF55684.1"/>
    </source>
</evidence>
<proteinExistence type="predicted"/>
<dbReference type="KEGG" id="dsq:DICSQDRAFT_17832"/>
<gene>
    <name evidence="2" type="ORF">DICSQDRAFT_17832</name>
</gene>
<dbReference type="RefSeq" id="XP_007371576.1">
    <property type="nucleotide sequence ID" value="XM_007371514.1"/>
</dbReference>
<feature type="domain" description="CCHC-type" evidence="1">
    <location>
        <begin position="142"/>
        <end position="160"/>
    </location>
</feature>
<organism evidence="2 3">
    <name type="scientific">Dichomitus squalens (strain LYAD-421)</name>
    <name type="common">Western red white-rot fungus</name>
    <dbReference type="NCBI Taxonomy" id="732165"/>
    <lineage>
        <taxon>Eukaryota</taxon>
        <taxon>Fungi</taxon>
        <taxon>Dikarya</taxon>
        <taxon>Basidiomycota</taxon>
        <taxon>Agaricomycotina</taxon>
        <taxon>Agaricomycetes</taxon>
        <taxon>Polyporales</taxon>
        <taxon>Polyporaceae</taxon>
        <taxon>Dichomitus</taxon>
    </lineage>
</organism>
<name>R7SHT8_DICSQ</name>
<evidence type="ECO:0000313" key="3">
    <source>
        <dbReference type="Proteomes" id="UP000053319"/>
    </source>
</evidence>
<dbReference type="Proteomes" id="UP000053319">
    <property type="component" value="Unassembled WGS sequence"/>
</dbReference>
<dbReference type="GO" id="GO:0008270">
    <property type="term" value="F:zinc ion binding"/>
    <property type="evidence" value="ECO:0007669"/>
    <property type="project" value="InterPro"/>
</dbReference>
<dbReference type="AlphaFoldDB" id="R7SHT8"/>
<feature type="domain" description="CCHC-type" evidence="1">
    <location>
        <begin position="98"/>
        <end position="116"/>
    </location>
</feature>
<reference evidence="2 3" key="1">
    <citation type="journal article" date="2012" name="Science">
        <title>The Paleozoic origin of enzymatic lignin decomposition reconstructed from 31 fungal genomes.</title>
        <authorList>
            <person name="Floudas D."/>
            <person name="Binder M."/>
            <person name="Riley R."/>
            <person name="Barry K."/>
            <person name="Blanchette R.A."/>
            <person name="Henrissat B."/>
            <person name="Martinez A.T."/>
            <person name="Otillar R."/>
            <person name="Spatafora J.W."/>
            <person name="Yadav J.S."/>
            <person name="Aerts A."/>
            <person name="Benoit I."/>
            <person name="Boyd A."/>
            <person name="Carlson A."/>
            <person name="Copeland A."/>
            <person name="Coutinho P.M."/>
            <person name="de Vries R.P."/>
            <person name="Ferreira P."/>
            <person name="Findley K."/>
            <person name="Foster B."/>
            <person name="Gaskell J."/>
            <person name="Glotzer D."/>
            <person name="Gorecki P."/>
            <person name="Heitman J."/>
            <person name="Hesse C."/>
            <person name="Hori C."/>
            <person name="Igarashi K."/>
            <person name="Jurgens J.A."/>
            <person name="Kallen N."/>
            <person name="Kersten P."/>
            <person name="Kohler A."/>
            <person name="Kuees U."/>
            <person name="Kumar T.K.A."/>
            <person name="Kuo A."/>
            <person name="LaButti K."/>
            <person name="Larrondo L.F."/>
            <person name="Lindquist E."/>
            <person name="Ling A."/>
            <person name="Lombard V."/>
            <person name="Lucas S."/>
            <person name="Lundell T."/>
            <person name="Martin R."/>
            <person name="McLaughlin D.J."/>
            <person name="Morgenstern I."/>
            <person name="Morin E."/>
            <person name="Murat C."/>
            <person name="Nagy L.G."/>
            <person name="Nolan M."/>
            <person name="Ohm R.A."/>
            <person name="Patyshakuliyeva A."/>
            <person name="Rokas A."/>
            <person name="Ruiz-Duenas F.J."/>
            <person name="Sabat G."/>
            <person name="Salamov A."/>
            <person name="Samejima M."/>
            <person name="Schmutz J."/>
            <person name="Slot J.C."/>
            <person name="St John F."/>
            <person name="Stenlid J."/>
            <person name="Sun H."/>
            <person name="Sun S."/>
            <person name="Syed K."/>
            <person name="Tsang A."/>
            <person name="Wiebenga A."/>
            <person name="Young D."/>
            <person name="Pisabarro A."/>
            <person name="Eastwood D.C."/>
            <person name="Martin F."/>
            <person name="Cullen D."/>
            <person name="Grigoriev I.V."/>
            <person name="Hibbett D.S."/>
        </authorList>
    </citation>
    <scope>NUCLEOTIDE SEQUENCE [LARGE SCALE GENOMIC DNA]</scope>
    <source>
        <strain evidence="2 3">LYAD-421 SS1</strain>
    </source>
</reference>
<dbReference type="OMA" id="EYQARNT"/>
<evidence type="ECO:0000259" key="1">
    <source>
        <dbReference type="SMART" id="SM00343"/>
    </source>
</evidence>
<dbReference type="InterPro" id="IPR001878">
    <property type="entry name" value="Znf_CCHC"/>
</dbReference>
<dbReference type="GeneID" id="18840623"/>
<feature type="non-terminal residue" evidence="2">
    <location>
        <position position="190"/>
    </location>
</feature>
<dbReference type="EMBL" id="JH719509">
    <property type="protein sequence ID" value="EJF55684.1"/>
    <property type="molecule type" value="Genomic_DNA"/>
</dbReference>
<dbReference type="SMART" id="SM00343">
    <property type="entry name" value="ZnF_C2HC"/>
    <property type="match status" value="2"/>
</dbReference>
<feature type="non-terminal residue" evidence="2">
    <location>
        <position position="1"/>
    </location>
</feature>
<dbReference type="GO" id="GO:0003676">
    <property type="term" value="F:nucleic acid binding"/>
    <property type="evidence" value="ECO:0007669"/>
    <property type="project" value="InterPro"/>
</dbReference>
<protein>
    <recommendedName>
        <fullName evidence="1">CCHC-type domain-containing protein</fullName>
    </recommendedName>
</protein>